<evidence type="ECO:0000256" key="5">
    <source>
        <dbReference type="ARBA" id="ARBA00023002"/>
    </source>
</evidence>
<keyword evidence="9" id="KW-1185">Reference proteome</keyword>
<dbReference type="InterPro" id="IPR009100">
    <property type="entry name" value="AcylCoA_DH/oxidase_NM_dom_sf"/>
</dbReference>
<comment type="similarity">
    <text evidence="2">Belongs to the acyl-CoA dehydrogenase family.</text>
</comment>
<feature type="domain" description="Acyl-CoA dehydrogenase/oxidase N-terminal" evidence="7">
    <location>
        <begin position="15"/>
        <end position="114"/>
    </location>
</feature>
<dbReference type="InterPro" id="IPR013786">
    <property type="entry name" value="AcylCoA_DH/ox_N"/>
</dbReference>
<proteinExistence type="inferred from homology"/>
<dbReference type="STRING" id="1210086.GCA_001613105_04521"/>
<dbReference type="InterPro" id="IPR037069">
    <property type="entry name" value="AcylCoA_DH/ox_N_sf"/>
</dbReference>
<dbReference type="GO" id="GO:0003995">
    <property type="term" value="F:acyl-CoA dehydrogenase activity"/>
    <property type="evidence" value="ECO:0007669"/>
    <property type="project" value="TreeGrafter"/>
</dbReference>
<dbReference type="Gene3D" id="1.10.540.10">
    <property type="entry name" value="Acyl-CoA dehydrogenase/oxidase, N-terminal domain"/>
    <property type="match status" value="1"/>
</dbReference>
<dbReference type="SUPFAM" id="SSF47203">
    <property type="entry name" value="Acyl-CoA dehydrogenase C-terminal domain-like"/>
    <property type="match status" value="1"/>
</dbReference>
<reference evidence="8 9" key="1">
    <citation type="submission" date="2018-07" db="EMBL/GenBank/DDBJ databases">
        <title>Genomic Encyclopedia of Type Strains, Phase IV (KMG-IV): sequencing the most valuable type-strain genomes for metagenomic binning, comparative biology and taxonomic classification.</title>
        <authorList>
            <person name="Goeker M."/>
        </authorList>
    </citation>
    <scope>NUCLEOTIDE SEQUENCE [LARGE SCALE GENOMIC DNA]</scope>
    <source>
        <strain evidence="8 9">DSM 44290</strain>
    </source>
</reference>
<dbReference type="GO" id="GO:0050660">
    <property type="term" value="F:flavin adenine dinucleotide binding"/>
    <property type="evidence" value="ECO:0007669"/>
    <property type="project" value="InterPro"/>
</dbReference>
<dbReference type="Gene3D" id="2.40.110.10">
    <property type="entry name" value="Butyryl-CoA Dehydrogenase, subunit A, domain 2"/>
    <property type="match status" value="1"/>
</dbReference>
<dbReference type="InterPro" id="IPR009075">
    <property type="entry name" value="AcylCo_DH/oxidase_C"/>
</dbReference>
<dbReference type="Gene3D" id="1.20.140.10">
    <property type="entry name" value="Butyryl-CoA Dehydrogenase, subunit A, domain 3"/>
    <property type="match status" value="1"/>
</dbReference>
<organism evidence="8 9">
    <name type="scientific">Nocardia pseudobrasiliensis</name>
    <dbReference type="NCBI Taxonomy" id="45979"/>
    <lineage>
        <taxon>Bacteria</taxon>
        <taxon>Bacillati</taxon>
        <taxon>Actinomycetota</taxon>
        <taxon>Actinomycetes</taxon>
        <taxon>Mycobacteriales</taxon>
        <taxon>Nocardiaceae</taxon>
        <taxon>Nocardia</taxon>
    </lineage>
</organism>
<protein>
    <submittedName>
        <fullName evidence="8">Alkylation response protein AidB-like acyl-CoA dehydrogenase</fullName>
    </submittedName>
</protein>
<comment type="caution">
    <text evidence="8">The sequence shown here is derived from an EMBL/GenBank/DDBJ whole genome shotgun (WGS) entry which is preliminary data.</text>
</comment>
<evidence type="ECO:0000259" key="7">
    <source>
        <dbReference type="Pfam" id="PF02771"/>
    </source>
</evidence>
<sequence>MDFSLTEAQQDLTGIATKVLREWADKNSRRDTTGFDAQLWRSFVTTGLLDAALPKTVGGNGFGILEQCSILTEIGRFTAPVPYLSSILVGVAAIAEFGDADQIERWALPVVQGDLAIGLALGAGVTVTESRLSGTQTAVTAGAFADAFLVVADGGLHLVDRLQYGVTVTPQRLLDADDGALLELDNVEAVFLGGAHAVAWALRRATLGWCAWQLGVLEQALSLTTEYARTRKQFGIPIGGFQAVRARIAETYIDVEAVRLTQWQAAYREAAGLASEAEIAIAKFWASEAGHRVAHTAVHIHGGVGIDTDGPVHRYYVAAKRAEFSLGGATAQLRALGALLAHEPA</sequence>
<dbReference type="PANTHER" id="PTHR43884">
    <property type="entry name" value="ACYL-COA DEHYDROGENASE"/>
    <property type="match status" value="1"/>
</dbReference>
<feature type="domain" description="Acyl-CoA dehydrogenase/oxidase C-terminal" evidence="6">
    <location>
        <begin position="194"/>
        <end position="333"/>
    </location>
</feature>
<evidence type="ECO:0000256" key="2">
    <source>
        <dbReference type="ARBA" id="ARBA00009347"/>
    </source>
</evidence>
<evidence type="ECO:0000256" key="3">
    <source>
        <dbReference type="ARBA" id="ARBA00022630"/>
    </source>
</evidence>
<dbReference type="InterPro" id="IPR046373">
    <property type="entry name" value="Acyl-CoA_Oxase/DH_mid-dom_sf"/>
</dbReference>
<accession>A0A370HPV8</accession>
<dbReference type="CDD" id="cd00567">
    <property type="entry name" value="ACAD"/>
    <property type="match status" value="1"/>
</dbReference>
<evidence type="ECO:0000256" key="1">
    <source>
        <dbReference type="ARBA" id="ARBA00001974"/>
    </source>
</evidence>
<keyword evidence="3" id="KW-0285">Flavoprotein</keyword>
<dbReference type="AlphaFoldDB" id="A0A370HPV8"/>
<gene>
    <name evidence="8" type="ORF">DFR76_115158</name>
</gene>
<dbReference type="Pfam" id="PF00441">
    <property type="entry name" value="Acyl-CoA_dh_1"/>
    <property type="match status" value="1"/>
</dbReference>
<evidence type="ECO:0000313" key="8">
    <source>
        <dbReference type="EMBL" id="RDI60528.1"/>
    </source>
</evidence>
<dbReference type="RefSeq" id="WP_068000977.1">
    <property type="nucleotide sequence ID" value="NZ_QQBC01000015.1"/>
</dbReference>
<evidence type="ECO:0000256" key="4">
    <source>
        <dbReference type="ARBA" id="ARBA00022827"/>
    </source>
</evidence>
<keyword evidence="5" id="KW-0560">Oxidoreductase</keyword>
<name>A0A370HPV8_9NOCA</name>
<dbReference type="EMBL" id="QQBC01000015">
    <property type="protein sequence ID" value="RDI60528.1"/>
    <property type="molecule type" value="Genomic_DNA"/>
</dbReference>
<keyword evidence="4" id="KW-0274">FAD</keyword>
<comment type="cofactor">
    <cofactor evidence="1">
        <name>FAD</name>
        <dbReference type="ChEBI" id="CHEBI:57692"/>
    </cofactor>
</comment>
<dbReference type="Pfam" id="PF02771">
    <property type="entry name" value="Acyl-CoA_dh_N"/>
    <property type="match status" value="1"/>
</dbReference>
<dbReference type="Proteomes" id="UP000254869">
    <property type="component" value="Unassembled WGS sequence"/>
</dbReference>
<evidence type="ECO:0000259" key="6">
    <source>
        <dbReference type="Pfam" id="PF00441"/>
    </source>
</evidence>
<dbReference type="SUPFAM" id="SSF56645">
    <property type="entry name" value="Acyl-CoA dehydrogenase NM domain-like"/>
    <property type="match status" value="1"/>
</dbReference>
<evidence type="ECO:0000313" key="9">
    <source>
        <dbReference type="Proteomes" id="UP000254869"/>
    </source>
</evidence>
<dbReference type="InterPro" id="IPR036250">
    <property type="entry name" value="AcylCo_DH-like_C"/>
</dbReference>
<dbReference type="PANTHER" id="PTHR43884:SF20">
    <property type="entry name" value="ACYL-COA DEHYDROGENASE FADE28"/>
    <property type="match status" value="1"/>
</dbReference>